<dbReference type="KEGG" id="luo:HHL09_12270"/>
<keyword evidence="1" id="KW-0812">Transmembrane</keyword>
<keyword evidence="1" id="KW-0472">Membrane</keyword>
<keyword evidence="3" id="KW-1185">Reference proteome</keyword>
<dbReference type="RefSeq" id="WP_169454923.1">
    <property type="nucleotide sequence ID" value="NZ_CP051774.1"/>
</dbReference>
<name>A0A858RI52_9BACT</name>
<dbReference type="EMBL" id="CP051774">
    <property type="protein sequence ID" value="QJE96522.1"/>
    <property type="molecule type" value="Genomic_DNA"/>
</dbReference>
<evidence type="ECO:0000313" key="3">
    <source>
        <dbReference type="Proteomes" id="UP000501812"/>
    </source>
</evidence>
<dbReference type="AlphaFoldDB" id="A0A858RI52"/>
<organism evidence="2 3">
    <name type="scientific">Luteolibacter luteus</name>
    <dbReference type="NCBI Taxonomy" id="2728835"/>
    <lineage>
        <taxon>Bacteria</taxon>
        <taxon>Pseudomonadati</taxon>
        <taxon>Verrucomicrobiota</taxon>
        <taxon>Verrucomicrobiia</taxon>
        <taxon>Verrucomicrobiales</taxon>
        <taxon>Verrucomicrobiaceae</taxon>
        <taxon>Luteolibacter</taxon>
    </lineage>
</organism>
<reference evidence="2 3" key="1">
    <citation type="submission" date="2020-04" db="EMBL/GenBank/DDBJ databases">
        <title>Luteolibacter sp. G-1-1-1 isolated from soil.</title>
        <authorList>
            <person name="Dahal R.H."/>
        </authorList>
    </citation>
    <scope>NUCLEOTIDE SEQUENCE [LARGE SCALE GENOMIC DNA]</scope>
    <source>
        <strain evidence="2 3">G-1-1-1</strain>
    </source>
</reference>
<proteinExistence type="predicted"/>
<evidence type="ECO:0000256" key="1">
    <source>
        <dbReference type="SAM" id="Phobius"/>
    </source>
</evidence>
<sequence length="105" mass="11429">MTIESTNLAREARPLVAAGPDNGIAALLEILPGIFLQTFGIGHIYAGNVVRGLILMFGYWILTGINFLLCYVLVGFVTWPLTFLAFAIFSTIGASNAAKRNRLLR</sequence>
<keyword evidence="1" id="KW-1133">Transmembrane helix</keyword>
<gene>
    <name evidence="2" type="ORF">HHL09_12270</name>
</gene>
<feature type="transmembrane region" description="Helical" evidence="1">
    <location>
        <begin position="53"/>
        <end position="74"/>
    </location>
</feature>
<evidence type="ECO:0000313" key="2">
    <source>
        <dbReference type="EMBL" id="QJE96522.1"/>
    </source>
</evidence>
<protein>
    <submittedName>
        <fullName evidence="2">Uncharacterized protein</fullName>
    </submittedName>
</protein>
<feature type="transmembrane region" description="Helical" evidence="1">
    <location>
        <begin position="24"/>
        <end position="46"/>
    </location>
</feature>
<feature type="transmembrane region" description="Helical" evidence="1">
    <location>
        <begin position="80"/>
        <end position="98"/>
    </location>
</feature>
<dbReference type="Proteomes" id="UP000501812">
    <property type="component" value="Chromosome"/>
</dbReference>
<accession>A0A858RI52</accession>